<dbReference type="EMBL" id="VSDO01000004">
    <property type="protein sequence ID" value="TYA11742.1"/>
    <property type="molecule type" value="Genomic_DNA"/>
</dbReference>
<protein>
    <submittedName>
        <fullName evidence="1">Uncharacterized protein</fullName>
    </submittedName>
</protein>
<keyword evidence="2" id="KW-1185">Reference proteome</keyword>
<evidence type="ECO:0000313" key="2">
    <source>
        <dbReference type="Proteomes" id="UP000325218"/>
    </source>
</evidence>
<organism evidence="1 2">
    <name type="scientific">Paenibacillus faecis</name>
    <dbReference type="NCBI Taxonomy" id="862114"/>
    <lineage>
        <taxon>Bacteria</taxon>
        <taxon>Bacillati</taxon>
        <taxon>Bacillota</taxon>
        <taxon>Bacilli</taxon>
        <taxon>Bacillales</taxon>
        <taxon>Paenibacillaceae</taxon>
        <taxon>Paenibacillus</taxon>
    </lineage>
</organism>
<accession>A0A5D0CPN1</accession>
<dbReference type="AlphaFoldDB" id="A0A5D0CPN1"/>
<dbReference type="Proteomes" id="UP000325218">
    <property type="component" value="Unassembled WGS sequence"/>
</dbReference>
<sequence>MTNRIAVNTVDISNLAVCIEDVRRAVLTPLQSPEPPTDFHELRGRLEAVKDKLPKLYQETAVKPFLRKLDELGPRGFVDILIRDPERNSNARLMLDIAQAILQHGEGYFPLATDAFQEVVSDLYDGFLSAADRVGVKPPDLSVIPALVKWGSPESGPYTWPVDATSVFDLQAAIVSLPPIHANAGVLSWPSLPHEVCGHDILHADIGLLEELSQTVWNELNRANVGHNLPDYWASRIDETASDVLGVLNAGPAAAIGLVGYFRGMNAAFTGKAALRNIGPTDDPHPADILRGYLGAYATGLLEFSGAQEWQRVILAEADKDLASIRLENRAVDANAARESARIVAETIMKTKLRSLEHTSLSQIQNWRDRDEQITLALRSLLQTTGTPLPTLYRDGFYAAHVIAAAVTEALSKNANPEIVFQRMVTLLKMMHDANPSWGPLIVPHPGDIFRHFAYIPVIEAQKDVQLYV</sequence>
<gene>
    <name evidence="1" type="ORF">FRY98_19070</name>
</gene>
<name>A0A5D0CPN1_9BACL</name>
<dbReference type="OrthoDB" id="5498197at2"/>
<reference evidence="1 2" key="1">
    <citation type="submission" date="2019-08" db="EMBL/GenBank/DDBJ databases">
        <title>Genome sequencing of Paenibacillus faecis DSM 23593(T).</title>
        <authorList>
            <person name="Kook J.-K."/>
            <person name="Park S.-N."/>
            <person name="Lim Y.K."/>
        </authorList>
    </citation>
    <scope>NUCLEOTIDE SEQUENCE [LARGE SCALE GENOMIC DNA]</scope>
    <source>
        <strain evidence="1 2">DSM 23593</strain>
    </source>
</reference>
<evidence type="ECO:0000313" key="1">
    <source>
        <dbReference type="EMBL" id="TYA11742.1"/>
    </source>
</evidence>
<proteinExistence type="predicted"/>
<comment type="caution">
    <text evidence="1">The sequence shown here is derived from an EMBL/GenBank/DDBJ whole genome shotgun (WGS) entry which is preliminary data.</text>
</comment>